<gene>
    <name evidence="1" type="ORF">F6X26_23050</name>
</gene>
<dbReference type="EMBL" id="AALAOU010000022">
    <property type="protein sequence ID" value="ECX6661795.1"/>
    <property type="molecule type" value="Genomic_DNA"/>
</dbReference>
<dbReference type="Gene3D" id="1.50.10.10">
    <property type="match status" value="1"/>
</dbReference>
<dbReference type="InterPro" id="IPR012341">
    <property type="entry name" value="6hp_glycosidase-like_sf"/>
</dbReference>
<accession>A0A619I4F0</accession>
<dbReference type="GO" id="GO:0005975">
    <property type="term" value="P:carbohydrate metabolic process"/>
    <property type="evidence" value="ECO:0007669"/>
    <property type="project" value="InterPro"/>
</dbReference>
<dbReference type="GO" id="GO:0016787">
    <property type="term" value="F:hydrolase activity"/>
    <property type="evidence" value="ECO:0007669"/>
    <property type="project" value="UniProtKB-KW"/>
</dbReference>
<dbReference type="SUPFAM" id="SSF48208">
    <property type="entry name" value="Six-hairpin glycosidases"/>
    <property type="match status" value="1"/>
</dbReference>
<comment type="caution">
    <text evidence="1">The sequence shown here is derived from an EMBL/GenBank/DDBJ whole genome shotgun (WGS) entry which is preliminary data.</text>
</comment>
<reference evidence="1" key="1">
    <citation type="submission" date="2019-09" db="EMBL/GenBank/DDBJ databases">
        <authorList>
            <consortium name="PulseNet: The National Subtyping Network for Foodborne Disease Surveillance"/>
            <person name="Tarr C.L."/>
            <person name="Trees E."/>
            <person name="Katz L.S."/>
            <person name="Carleton-Romer H.A."/>
            <person name="Stroika S."/>
            <person name="Kucerova Z."/>
            <person name="Roache K.F."/>
            <person name="Sabol A.L."/>
            <person name="Besser J."/>
            <person name="Gerner-Smidt P."/>
        </authorList>
    </citation>
    <scope>NUCLEOTIDE SEQUENCE</scope>
    <source>
        <strain evidence="1">PNUSAS101199</strain>
    </source>
</reference>
<protein>
    <submittedName>
        <fullName evidence="1">Glucuronyl hydrolase</fullName>
    </submittedName>
</protein>
<dbReference type="AlphaFoldDB" id="A0A619I4F0"/>
<proteinExistence type="predicted"/>
<name>A0A619I4F0_SALER</name>
<evidence type="ECO:0000313" key="1">
    <source>
        <dbReference type="EMBL" id="ECX6661795.1"/>
    </source>
</evidence>
<keyword evidence="1" id="KW-0378">Hydrolase</keyword>
<dbReference type="InterPro" id="IPR008928">
    <property type="entry name" value="6-hairpin_glycosidase_sf"/>
</dbReference>
<organism evidence="1">
    <name type="scientific">Salmonella enterica</name>
    <name type="common">Salmonella choleraesuis</name>
    <dbReference type="NCBI Taxonomy" id="28901"/>
    <lineage>
        <taxon>Bacteria</taxon>
        <taxon>Pseudomonadati</taxon>
        <taxon>Pseudomonadota</taxon>
        <taxon>Gammaproteobacteria</taxon>
        <taxon>Enterobacterales</taxon>
        <taxon>Enterobacteriaceae</taxon>
        <taxon>Salmonella</taxon>
    </lineage>
</organism>
<sequence>MSKEKLSHKDIISAIAALIRRIDAIEDESCGHFPLYRFPDRQWKLSAGGSWMGGFWAGVLYLKAFKTRSRVDWDNAVKMSKRLESKLNSDTLQRSFIFHYGAGLSYRLFGEPMTKQMCYLAGLAIAKSEQAELGFIPLGSAMGGGTLGSQIFSIDPLASTLSLLSVAGYRELAERQMSKAVSACYEQTGRWYSEASYQSGQFIHHGVPGDWARGQAWAMLALMRAVHLFGDDYWSFAWQTVEHWCAQYSYHIPINRLSQPEGERDPCASLIACIAMLGLARLMPDTAWLESHALQQLAEVVRSGYLDEGQFALFGSGALFKEGQFIGHCYRTSEKEENCVESPCGIFYLFAALMAADRQIEPLWL</sequence>